<gene>
    <name evidence="5" type="ORF">SAMN02910297_01272</name>
    <name evidence="4" type="ORF">YLM1_1189</name>
</gene>
<feature type="transmembrane region" description="Helical" evidence="2">
    <location>
        <begin position="300"/>
        <end position="318"/>
    </location>
</feature>
<evidence type="ECO:0000259" key="3">
    <source>
        <dbReference type="PROSITE" id="PS51464"/>
    </source>
</evidence>
<dbReference type="PANTHER" id="PTHR10937:SF14">
    <property type="entry name" value="FRUCTOSELYSINE 6-PHOSPHATE DEGLYCASE"/>
    <property type="match status" value="1"/>
</dbReference>
<dbReference type="InterPro" id="IPR046348">
    <property type="entry name" value="SIS_dom_sf"/>
</dbReference>
<keyword evidence="6" id="KW-1185">Reference proteome</keyword>
<keyword evidence="2" id="KW-1133">Transmembrane helix</keyword>
<evidence type="ECO:0000313" key="4">
    <source>
        <dbReference type="EMBL" id="AMK15746.1"/>
    </source>
</evidence>
<keyword evidence="2" id="KW-0472">Membrane</keyword>
<dbReference type="GO" id="GO:0006487">
    <property type="term" value="P:protein N-linked glycosylation"/>
    <property type="evidence" value="ECO:0007669"/>
    <property type="project" value="TreeGrafter"/>
</dbReference>
<keyword evidence="2" id="KW-0812">Transmembrane</keyword>
<dbReference type="EMBL" id="FOTL01000020">
    <property type="protein sequence ID" value="SFL58579.1"/>
    <property type="molecule type" value="Genomic_DNA"/>
</dbReference>
<dbReference type="GO" id="GO:0006047">
    <property type="term" value="P:UDP-N-acetylglucosamine metabolic process"/>
    <property type="evidence" value="ECO:0007669"/>
    <property type="project" value="TreeGrafter"/>
</dbReference>
<dbReference type="InterPro" id="IPR035466">
    <property type="entry name" value="GlmS/AgaS_SIS"/>
</dbReference>
<dbReference type="Gene3D" id="3.40.50.10490">
    <property type="entry name" value="Glucose-6-phosphate isomerase like protein, domain 1"/>
    <property type="match status" value="2"/>
</dbReference>
<dbReference type="GO" id="GO:0006002">
    <property type="term" value="P:fructose 6-phosphate metabolic process"/>
    <property type="evidence" value="ECO:0007669"/>
    <property type="project" value="TreeGrafter"/>
</dbReference>
<dbReference type="Proteomes" id="UP000183442">
    <property type="component" value="Unassembled WGS sequence"/>
</dbReference>
<evidence type="ECO:0000256" key="1">
    <source>
        <dbReference type="ARBA" id="ARBA00022737"/>
    </source>
</evidence>
<dbReference type="GO" id="GO:0004360">
    <property type="term" value="F:glutamine-fructose-6-phosphate transaminase (isomerizing) activity"/>
    <property type="evidence" value="ECO:0007669"/>
    <property type="project" value="TreeGrafter"/>
</dbReference>
<organism evidence="4 6">
    <name type="scientific">Methanobrevibacter olleyae</name>
    <dbReference type="NCBI Taxonomy" id="294671"/>
    <lineage>
        <taxon>Archaea</taxon>
        <taxon>Methanobacteriati</taxon>
        <taxon>Methanobacteriota</taxon>
        <taxon>Methanomada group</taxon>
        <taxon>Methanobacteria</taxon>
        <taxon>Methanobacteriales</taxon>
        <taxon>Methanobacteriaceae</taxon>
        <taxon>Methanobrevibacter</taxon>
    </lineage>
</organism>
<dbReference type="PATRIC" id="fig|294671.3.peg.1241"/>
<dbReference type="GO" id="GO:0097367">
    <property type="term" value="F:carbohydrate derivative binding"/>
    <property type="evidence" value="ECO:0007669"/>
    <property type="project" value="InterPro"/>
</dbReference>
<proteinExistence type="predicted"/>
<evidence type="ECO:0000313" key="6">
    <source>
        <dbReference type="Proteomes" id="UP000066376"/>
    </source>
</evidence>
<dbReference type="PROSITE" id="PS51464">
    <property type="entry name" value="SIS"/>
    <property type="match status" value="2"/>
</dbReference>
<dbReference type="CDD" id="cd05009">
    <property type="entry name" value="SIS_GlmS_GlmD_2"/>
    <property type="match status" value="1"/>
</dbReference>
<reference evidence="7" key="3">
    <citation type="submission" date="2016-10" db="EMBL/GenBank/DDBJ databases">
        <authorList>
            <person name="Varghese N."/>
        </authorList>
    </citation>
    <scope>NUCLEOTIDE SEQUENCE [LARGE SCALE GENOMIC DNA]</scope>
    <source>
        <strain evidence="7">DSM 16632</strain>
    </source>
</reference>
<reference evidence="6" key="2">
    <citation type="submission" date="2016-02" db="EMBL/GenBank/DDBJ databases">
        <title>The draft genome sequence of the rumen methanogen Methanobrevibacter olleyae YLM1.</title>
        <authorList>
            <consortium name="New Zealand Agricultural Greenhouse Gas Research Centre/Pastoral Greenhouse Gas Research Consortium"/>
            <person name="Kelly W.J."/>
            <person name="Li D."/>
            <person name="Lambie S.C."/>
            <person name="Attwood G.T."/>
            <person name="Altermann E."/>
            <person name="Leahy S.C."/>
        </authorList>
    </citation>
    <scope>NUCLEOTIDE SEQUENCE [LARGE SCALE GENOMIC DNA]</scope>
    <source>
        <strain evidence="6">YLM1</strain>
    </source>
</reference>
<evidence type="ECO:0000256" key="2">
    <source>
        <dbReference type="SAM" id="Phobius"/>
    </source>
</evidence>
<keyword evidence="5" id="KW-0808">Transferase</keyword>
<dbReference type="CDD" id="cd05008">
    <property type="entry name" value="SIS_GlmS_GlmD_1"/>
    <property type="match status" value="1"/>
</dbReference>
<keyword evidence="1" id="KW-0677">Repeat</keyword>
<dbReference type="EMBL" id="CP014265">
    <property type="protein sequence ID" value="AMK15746.1"/>
    <property type="molecule type" value="Genomic_DNA"/>
</dbReference>
<dbReference type="OrthoDB" id="372195at2157"/>
<dbReference type="Proteomes" id="UP000066376">
    <property type="component" value="Chromosome"/>
</dbReference>
<dbReference type="PANTHER" id="PTHR10937">
    <property type="entry name" value="GLUCOSAMINE--FRUCTOSE-6-PHOSPHATE AMINOTRANSFERASE, ISOMERIZING"/>
    <property type="match status" value="1"/>
</dbReference>
<feature type="domain" description="SIS" evidence="3">
    <location>
        <begin position="198"/>
        <end position="328"/>
    </location>
</feature>
<dbReference type="GeneID" id="28489495"/>
<evidence type="ECO:0000313" key="5">
    <source>
        <dbReference type="EMBL" id="SFL58579.1"/>
    </source>
</evidence>
<dbReference type="InterPro" id="IPR035490">
    <property type="entry name" value="GlmS/FrlB_SIS"/>
</dbReference>
<accession>A0A126R135</accession>
<dbReference type="AlphaFoldDB" id="A0A126R135"/>
<reference evidence="5" key="4">
    <citation type="submission" date="2016-10" db="EMBL/GenBank/DDBJ databases">
        <authorList>
            <person name="de Groot N.N."/>
        </authorList>
    </citation>
    <scope>NUCLEOTIDE SEQUENCE [LARGE SCALE GENOMIC DNA]</scope>
    <source>
        <strain evidence="5">DSM 16632</strain>
    </source>
</reference>
<keyword evidence="5" id="KW-0032">Aminotransferase</keyword>
<dbReference type="KEGG" id="mol:YLM1_1189"/>
<dbReference type="Pfam" id="PF01380">
    <property type="entry name" value="SIS"/>
    <property type="match status" value="1"/>
</dbReference>
<dbReference type="SUPFAM" id="SSF53697">
    <property type="entry name" value="SIS domain"/>
    <property type="match status" value="1"/>
</dbReference>
<name>A0A126R135_METOL</name>
<feature type="domain" description="SIS" evidence="3">
    <location>
        <begin position="29"/>
        <end position="172"/>
    </location>
</feature>
<sequence>MKYQMYYEMMEQPEALRKTFASELDNMNNISKLAESVDTIYLIGCGSSISTCYSIRDALASVSHLRIEVFTGYEFVYNKKLNKGENSLFISTSQSGETADTLAALRKANEFNIDTVSISNEPDSSMVKEAKYPVITLGNTETAILGTKTYITQLACLYQILFAASGYEKANEILEELSTIPNLIEELLETTEEDNKRLAKEFKDEEIFYCLGSGVNFGLAYKLAMTMLMEGAIKHACPLYSAEFRHGLIERAEEGVPLIFLDADLESDKLTKIAINFSKNKLEAKTIIYSLKDYANINPLLAPFILVIPLEWFVYYLSHFNGEDPGSTRHIGKVRYE</sequence>
<evidence type="ECO:0000313" key="7">
    <source>
        <dbReference type="Proteomes" id="UP000183442"/>
    </source>
</evidence>
<dbReference type="InterPro" id="IPR001347">
    <property type="entry name" value="SIS_dom"/>
</dbReference>
<dbReference type="STRING" id="294671.YLM1_1189"/>
<dbReference type="RefSeq" id="WP_067147253.1">
    <property type="nucleotide sequence ID" value="NZ_CP014265.1"/>
</dbReference>
<reference evidence="4 6" key="1">
    <citation type="journal article" date="2016" name="Genome Announc.">
        <title>Draft Genome Sequence of the Rumen Methanogen Methanobrevibacter olleyae YLM1.</title>
        <authorList>
            <person name="Kelly W.J."/>
            <person name="Li D."/>
            <person name="Lambie S.C."/>
            <person name="Cox F."/>
            <person name="Attwood G.T."/>
            <person name="Altermann E."/>
            <person name="Leahy S.C."/>
        </authorList>
    </citation>
    <scope>NUCLEOTIDE SEQUENCE [LARGE SCALE GENOMIC DNA]</scope>
    <source>
        <strain evidence="4 6">YLM1</strain>
    </source>
</reference>
<protein>
    <submittedName>
        <fullName evidence="5">Glucosamine--fructose-6-phosphate aminotransferase (Isomerizing)</fullName>
    </submittedName>
    <submittedName>
        <fullName evidence="4">Phosphosugar-binding protein</fullName>
    </submittedName>
</protein>